<dbReference type="GO" id="GO:0031428">
    <property type="term" value="C:box C/D methylation guide snoRNP complex"/>
    <property type="evidence" value="ECO:0007669"/>
    <property type="project" value="TreeGrafter"/>
</dbReference>
<evidence type="ECO:0000313" key="4">
    <source>
        <dbReference type="Proteomes" id="UP000001396"/>
    </source>
</evidence>
<name>D3BCI3_HETP5</name>
<dbReference type="AlphaFoldDB" id="D3BCI3"/>
<dbReference type="PANTHER" id="PTHR10335">
    <property type="entry name" value="RRNA 2-O-METHYLTRANSFERASE FIBRILLARIN"/>
    <property type="match status" value="1"/>
</dbReference>
<feature type="region of interest" description="Disordered" evidence="1">
    <location>
        <begin position="405"/>
        <end position="432"/>
    </location>
</feature>
<dbReference type="EMBL" id="ADBJ01000028">
    <property type="protein sequence ID" value="EFA80625.1"/>
    <property type="molecule type" value="Genomic_DNA"/>
</dbReference>
<comment type="caution">
    <text evidence="3">The sequence shown here is derived from an EMBL/GenBank/DDBJ whole genome shotgun (WGS) entry which is preliminary data.</text>
</comment>
<organism evidence="3 4">
    <name type="scientific">Heterostelium pallidum (strain ATCC 26659 / Pp 5 / PN500)</name>
    <name type="common">Cellular slime mold</name>
    <name type="synonym">Polysphondylium pallidum</name>
    <dbReference type="NCBI Taxonomy" id="670386"/>
    <lineage>
        <taxon>Eukaryota</taxon>
        <taxon>Amoebozoa</taxon>
        <taxon>Evosea</taxon>
        <taxon>Eumycetozoa</taxon>
        <taxon>Dictyostelia</taxon>
        <taxon>Acytosteliales</taxon>
        <taxon>Acytosteliaceae</taxon>
        <taxon>Heterostelium</taxon>
    </lineage>
</organism>
<dbReference type="InterPro" id="IPR036412">
    <property type="entry name" value="HAD-like_sf"/>
</dbReference>
<proteinExistence type="predicted"/>
<gene>
    <name evidence="3" type="ORF">PPL_06208</name>
</gene>
<dbReference type="InterPro" id="IPR018812">
    <property type="entry name" value="SAK_HAD"/>
</dbReference>
<dbReference type="Pfam" id="PF10307">
    <property type="entry name" value="HAD_SAK_1"/>
    <property type="match status" value="1"/>
</dbReference>
<dbReference type="GO" id="GO:0032040">
    <property type="term" value="C:small-subunit processome"/>
    <property type="evidence" value="ECO:0007669"/>
    <property type="project" value="TreeGrafter"/>
</dbReference>
<keyword evidence="4" id="KW-1185">Reference proteome</keyword>
<dbReference type="GO" id="GO:1990259">
    <property type="term" value="F:histone H2AQ104 methyltransferase activity"/>
    <property type="evidence" value="ECO:0007669"/>
    <property type="project" value="TreeGrafter"/>
</dbReference>
<evidence type="ECO:0000259" key="2">
    <source>
        <dbReference type="Pfam" id="PF10307"/>
    </source>
</evidence>
<dbReference type="GeneID" id="31361691"/>
<dbReference type="PANTHER" id="PTHR10335:SF23">
    <property type="entry name" value="OB FOLD-CONTAINING PROTEIN, NUCLEIC ACID BINDING"/>
    <property type="match status" value="1"/>
</dbReference>
<dbReference type="SUPFAM" id="SSF56784">
    <property type="entry name" value="HAD-like"/>
    <property type="match status" value="1"/>
</dbReference>
<dbReference type="GO" id="GO:0000494">
    <property type="term" value="P:box C/D sno(s)RNA 3'-end processing"/>
    <property type="evidence" value="ECO:0007669"/>
    <property type="project" value="TreeGrafter"/>
</dbReference>
<evidence type="ECO:0000256" key="1">
    <source>
        <dbReference type="SAM" id="MobiDB-lite"/>
    </source>
</evidence>
<dbReference type="Proteomes" id="UP000001396">
    <property type="component" value="Unassembled WGS sequence"/>
</dbReference>
<sequence length="535" mass="59193">MDNVIVIDDSSSDSEKINKTIVDKVIIIDDSESEGDNVESGGGIIKVLKKVENTTGKLILNIFDFDGTLFKSPEPNPSLWHPNMIGKLKAMASEPGGLGWFQDTLTLDHPYVPIAPSEDWFNTGVLAAVKESATADNTVTILLTGRTTLYADIIHRILGSRAIEMNHVGLKGTADKQSGGQVEPTFDFKISYIKSLLSQYNNRIKTINVYEDRIKHVEKFRKELAKIVDVTSNVIHVNEPPRYLEEHLEVELVQRLVAKNGTPSYRMRQIVSYTCALLDENSHHRIKSWFDFPADWEIKCHHATMNLGGHSPNLWKPQDDGKPVDGEAFAVGKKVQLKVEAVGISGAALALKVSGVPSNNNIIHVTLAHHPKGKPVDSNHIRQWIPIEEIGDLDHLLDFIAPPTSKKEETTTTNNNNNNHEAASNDKKKQPVKAPFEFPSISIRAKINKSQLVLDAVITEVGPTTYELVDGAGAKKKNEVNPSKGANLGELIKKHHPEAGQKIGKAVGIVKEWSTKNNITEIDQLEDYIKKLSLD</sequence>
<accession>D3BCI3</accession>
<dbReference type="GO" id="GO:0008649">
    <property type="term" value="F:rRNA methyltransferase activity"/>
    <property type="evidence" value="ECO:0007669"/>
    <property type="project" value="TreeGrafter"/>
</dbReference>
<reference evidence="3 4" key="1">
    <citation type="journal article" date="2011" name="Genome Res.">
        <title>Phylogeny-wide analysis of social amoeba genomes highlights ancient origins for complex intercellular communication.</title>
        <authorList>
            <person name="Heidel A.J."/>
            <person name="Lawal H.M."/>
            <person name="Felder M."/>
            <person name="Schilde C."/>
            <person name="Helps N.R."/>
            <person name="Tunggal B."/>
            <person name="Rivero F."/>
            <person name="John U."/>
            <person name="Schleicher M."/>
            <person name="Eichinger L."/>
            <person name="Platzer M."/>
            <person name="Noegel A.A."/>
            <person name="Schaap P."/>
            <person name="Gloeckner G."/>
        </authorList>
    </citation>
    <scope>NUCLEOTIDE SEQUENCE [LARGE SCALE GENOMIC DNA]</scope>
    <source>
        <strain evidence="4">ATCC 26659 / Pp 5 / PN500</strain>
    </source>
</reference>
<protein>
    <submittedName>
        <fullName evidence="3">OB fold-containing protein</fullName>
    </submittedName>
</protein>
<dbReference type="RefSeq" id="XP_020432745.1">
    <property type="nucleotide sequence ID" value="XM_020577071.1"/>
</dbReference>
<feature type="domain" description="Swiss Army Knife RNA repair protein HAD" evidence="2">
    <location>
        <begin position="72"/>
        <end position="260"/>
    </location>
</feature>
<dbReference type="InParanoid" id="D3BCI3"/>
<dbReference type="GO" id="GO:0003723">
    <property type="term" value="F:RNA binding"/>
    <property type="evidence" value="ECO:0007669"/>
    <property type="project" value="TreeGrafter"/>
</dbReference>
<dbReference type="OMA" id="CTIAIHP"/>
<evidence type="ECO:0000313" key="3">
    <source>
        <dbReference type="EMBL" id="EFA80625.1"/>
    </source>
</evidence>